<feature type="active site" description="Glycyl thioester intermediate" evidence="6">
    <location>
        <position position="915"/>
    </location>
</feature>
<dbReference type="Gene3D" id="3.30.2160.10">
    <property type="entry name" value="Hect, E3 ligase catalytic domain"/>
    <property type="match status" value="1"/>
</dbReference>
<dbReference type="InterPro" id="IPR050409">
    <property type="entry name" value="E3_ubiq-protein_ligase"/>
</dbReference>
<dbReference type="PANTHER" id="PTHR11254:SF440">
    <property type="entry name" value="E3 UBIQUITIN-PROTEIN LIGASE NEDD-4"/>
    <property type="match status" value="1"/>
</dbReference>
<accession>A0ABQ7HYF5</accession>
<comment type="pathway">
    <text evidence="2">Protein modification; protein ubiquitination.</text>
</comment>
<feature type="domain" description="HECT" evidence="7">
    <location>
        <begin position="794"/>
        <end position="949"/>
    </location>
</feature>
<comment type="caution">
    <text evidence="8">The sequence shown here is derived from an EMBL/GenBank/DDBJ whole genome shotgun (WGS) entry which is preliminary data.</text>
</comment>
<protein>
    <recommendedName>
        <fullName evidence="3">HECT-type E3 ubiquitin transferase</fullName>
        <ecNumber evidence="3">2.3.2.26</ecNumber>
    </recommendedName>
</protein>
<gene>
    <name evidence="8" type="primary">TOM1_0</name>
    <name evidence="8" type="ORF">TCON_1602</name>
</gene>
<evidence type="ECO:0000313" key="9">
    <source>
        <dbReference type="Proteomes" id="UP001516464"/>
    </source>
</evidence>
<evidence type="ECO:0000256" key="5">
    <source>
        <dbReference type="ARBA" id="ARBA00022786"/>
    </source>
</evidence>
<dbReference type="Gene3D" id="3.90.1750.10">
    <property type="entry name" value="Hect, E3 ligase catalytic domains"/>
    <property type="match status" value="1"/>
</dbReference>
<keyword evidence="4" id="KW-0808">Transferase</keyword>
<evidence type="ECO:0000256" key="1">
    <source>
        <dbReference type="ARBA" id="ARBA00000885"/>
    </source>
</evidence>
<dbReference type="Gene3D" id="3.30.2410.10">
    <property type="entry name" value="Hect, E3 ligase catalytic domain"/>
    <property type="match status" value="1"/>
</dbReference>
<evidence type="ECO:0000259" key="7">
    <source>
        <dbReference type="PROSITE" id="PS50237"/>
    </source>
</evidence>
<keyword evidence="9" id="KW-1185">Reference proteome</keyword>
<dbReference type="Pfam" id="PF00632">
    <property type="entry name" value="HECT"/>
    <property type="match status" value="1"/>
</dbReference>
<keyword evidence="5 6" id="KW-0833">Ubl conjugation pathway</keyword>
<sequence length="949" mass="112453">MFVHLYICVFYILRCITTILYNLDVKELVEIQNSNIESQEYYMHDVFYLAEKCTKLFRNTIVVSKPDSRIMLFNNHDTIWIISIFSLLSRTQILEEITGILGLITFIISFSNDDVLLATIDSYLNIILNKSANAIFFYYTFDYFIPTEYKYAFKNKFDKIFINGISSTTNYDINFSNDVHLIFFTRITIYIFSLSNFNGDAYFNDNSITITNYCARLLLLKEIGEFLILAVLNFILHSNESLLLKVENLPTERFVLETLGYQMISGVSISNKTERIKIIKSLLKVKLTLTDNCEYVYLIICFYVENISYRSSIIKYFLVEDEYELLLFLMETLFSKRMKYNIHLRLALITFLSKKNIEHCILQLYNIYICEYDILKIFMDYFLDYVENPSEKIKSFILETYDLFYKIITDINIFNLNQIPTSEENIKKLYVCTENGLFLKKHNTIKFDVYTRKYKIIMVKNDKSFIIDLRSIYLYLLMNGHAFLRMFGELEKLMRKNIVNKLGFLMFLQIYSIKIILYKELKNLGYDIYEYINNINQIYIAMLYNNILRSDFNEYTDFIKYCINVYYKDIGYFGDIFKDDDKIETLDELQSIMNKRYYFKCITIIIENKNILENSIEQLNNYIGIDMKLPLVNIFIFDGTIGEGIGVFYNWIQNIAHGIVFLDFYLLYETKNYKYVPWLKTGLALVNQKRKLKFVGQIIGLCIRNNTIFPIEFEDFVYDELSLGKSNVASFVEKEYKERLKNIAHISTDEDIETYFQITCVDYDNEYILKDILFIDYMYKPIDIIHYKNFFVSKVIQNYKNSLSLIKEGLLQVINVNVLLSIAHCNKLKDLVCGNQSIDVEDWKKITKMNFNLEKQKKTASLFWEYIESIDQEKRKLILKIWTGISHLRLLKKDDKQPMIYIGNLQYSSVFASACTKTIYLPYCQNFSDIKNYMENSIANNKGEGFDAK</sequence>
<dbReference type="PANTHER" id="PTHR11254">
    <property type="entry name" value="HECT DOMAIN UBIQUITIN-PROTEIN LIGASE"/>
    <property type="match status" value="1"/>
</dbReference>
<evidence type="ECO:0000313" key="8">
    <source>
        <dbReference type="EMBL" id="KAF7683183.1"/>
    </source>
</evidence>
<dbReference type="SMART" id="SM00119">
    <property type="entry name" value="HECTc"/>
    <property type="match status" value="1"/>
</dbReference>
<dbReference type="Proteomes" id="UP001516464">
    <property type="component" value="Unassembled WGS sequence"/>
</dbReference>
<name>A0ABQ7HYF5_9MICR</name>
<dbReference type="InterPro" id="IPR035983">
    <property type="entry name" value="Hect_E3_ubiquitin_ligase"/>
</dbReference>
<evidence type="ECO:0000256" key="6">
    <source>
        <dbReference type="PROSITE-ProRule" id="PRU00104"/>
    </source>
</evidence>
<comment type="catalytic activity">
    <reaction evidence="1">
        <text>S-ubiquitinyl-[E2 ubiquitin-conjugating enzyme]-L-cysteine + [acceptor protein]-L-lysine = [E2 ubiquitin-conjugating enzyme]-L-cysteine + N(6)-ubiquitinyl-[acceptor protein]-L-lysine.</text>
        <dbReference type="EC" id="2.3.2.26"/>
    </reaction>
</comment>
<dbReference type="SUPFAM" id="SSF56204">
    <property type="entry name" value="Hect, E3 ligase catalytic domain"/>
    <property type="match status" value="1"/>
</dbReference>
<evidence type="ECO:0000256" key="4">
    <source>
        <dbReference type="ARBA" id="ARBA00022679"/>
    </source>
</evidence>
<dbReference type="EC" id="2.3.2.26" evidence="3"/>
<proteinExistence type="predicted"/>
<evidence type="ECO:0000256" key="2">
    <source>
        <dbReference type="ARBA" id="ARBA00004906"/>
    </source>
</evidence>
<dbReference type="EMBL" id="SBIQ01000118">
    <property type="protein sequence ID" value="KAF7683183.1"/>
    <property type="molecule type" value="Genomic_DNA"/>
</dbReference>
<reference evidence="8 9" key="1">
    <citation type="submission" date="2019-01" db="EMBL/GenBank/DDBJ databases">
        <title>Genomes sequencing and comparative genomics of infectious freshwater microsporidia, Cucumispora dikerogammari and Thelohania contejeani.</title>
        <authorList>
            <person name="Cormier A."/>
            <person name="Giraud I."/>
            <person name="Wattier R."/>
            <person name="Teixeira M."/>
            <person name="Grandjean F."/>
            <person name="Rigaud T."/>
            <person name="Cordaux R."/>
        </authorList>
    </citation>
    <scope>NUCLEOTIDE SEQUENCE [LARGE SCALE GENOMIC DNA]</scope>
    <source>
        <strain evidence="8">T1</strain>
        <tissue evidence="8">Spores</tissue>
    </source>
</reference>
<dbReference type="PROSITE" id="PS50237">
    <property type="entry name" value="HECT"/>
    <property type="match status" value="1"/>
</dbReference>
<evidence type="ECO:0000256" key="3">
    <source>
        <dbReference type="ARBA" id="ARBA00012485"/>
    </source>
</evidence>
<dbReference type="InterPro" id="IPR000569">
    <property type="entry name" value="HECT_dom"/>
</dbReference>
<organism evidence="8 9">
    <name type="scientific">Astathelohania contejeani</name>
    <dbReference type="NCBI Taxonomy" id="164912"/>
    <lineage>
        <taxon>Eukaryota</taxon>
        <taxon>Fungi</taxon>
        <taxon>Fungi incertae sedis</taxon>
        <taxon>Microsporidia</taxon>
        <taxon>Astathelohaniidae</taxon>
        <taxon>Astathelohania</taxon>
    </lineage>
</organism>